<dbReference type="InterPro" id="IPR015895">
    <property type="entry name" value="4pyrrol_synth_GluRdtase_N"/>
</dbReference>
<comment type="pathway">
    <text evidence="1 8 9">Porphyrin-containing compound metabolism; protoporphyrin-IX biosynthesis; 5-aminolevulinate from L-glutamyl-tRNA(Glu): step 1/2.</text>
</comment>
<dbReference type="Gene3D" id="3.30.460.30">
    <property type="entry name" value="Glutamyl-tRNA reductase, N-terminal domain"/>
    <property type="match status" value="1"/>
</dbReference>
<evidence type="ECO:0000259" key="11">
    <source>
        <dbReference type="Pfam" id="PF01488"/>
    </source>
</evidence>
<keyword evidence="14" id="KW-1185">Reference proteome</keyword>
<evidence type="ECO:0000256" key="8">
    <source>
        <dbReference type="HAMAP-Rule" id="MF_00087"/>
    </source>
</evidence>
<dbReference type="SUPFAM" id="SSF69742">
    <property type="entry name" value="Glutamyl tRNA-reductase catalytic, N-terminal domain"/>
    <property type="match status" value="1"/>
</dbReference>
<dbReference type="PANTHER" id="PTHR43013">
    <property type="entry name" value="GLUTAMYL-TRNA REDUCTASE"/>
    <property type="match status" value="1"/>
</dbReference>
<dbReference type="SUPFAM" id="SSF69075">
    <property type="entry name" value="Glutamyl tRNA-reductase dimerization domain"/>
    <property type="match status" value="1"/>
</dbReference>
<evidence type="ECO:0000256" key="2">
    <source>
        <dbReference type="ARBA" id="ARBA00005916"/>
    </source>
</evidence>
<comment type="miscellaneous">
    <text evidence="8">During catalysis, the active site Cys acts as a nucleophile attacking the alpha-carbonyl group of tRNA-bound glutamate with the formation of a thioester intermediate between enzyme and glutamate, and the concomitant release of tRNA(Glu). The thioester intermediate is finally reduced by direct hydride transfer from NADPH, to form the product GSA.</text>
</comment>
<evidence type="ECO:0000256" key="9">
    <source>
        <dbReference type="RuleBase" id="RU000584"/>
    </source>
</evidence>
<dbReference type="InterPro" id="IPR015896">
    <property type="entry name" value="4pyrrol_synth_GluRdtase_dimer"/>
</dbReference>
<keyword evidence="6 8" id="KW-0627">Porphyrin biosynthesis</keyword>
<comment type="function">
    <text evidence="8">Catalyzes the NADPH-dependent reduction of glutamyl-tRNA(Glu) to glutamate 1-semialdehyde (GSA).</text>
</comment>
<evidence type="ECO:0000256" key="7">
    <source>
        <dbReference type="ARBA" id="ARBA00047464"/>
    </source>
</evidence>
<comment type="subunit">
    <text evidence="8">Homodimer.</text>
</comment>
<evidence type="ECO:0000256" key="3">
    <source>
        <dbReference type="ARBA" id="ARBA00012970"/>
    </source>
</evidence>
<dbReference type="Gene3D" id="3.40.50.720">
    <property type="entry name" value="NAD(P)-binding Rossmann-like Domain"/>
    <property type="match status" value="1"/>
</dbReference>
<feature type="domain" description="Glutamyl-tRNA reductase N-terminal" evidence="12">
    <location>
        <begin position="37"/>
        <end position="187"/>
    </location>
</feature>
<dbReference type="PANTHER" id="PTHR43013:SF1">
    <property type="entry name" value="GLUTAMYL-TRNA REDUCTASE"/>
    <property type="match status" value="1"/>
</dbReference>
<keyword evidence="4 8" id="KW-0521">NADP</keyword>
<dbReference type="HAMAP" id="MF_00087">
    <property type="entry name" value="Glu_tRNA_reductase"/>
    <property type="match status" value="1"/>
</dbReference>
<dbReference type="PIRSF" id="PIRSF000445">
    <property type="entry name" value="4pyrrol_synth_GluRdtase"/>
    <property type="match status" value="1"/>
</dbReference>
<comment type="domain">
    <text evidence="8">Possesses an unusual extended V-shaped dimeric structure with each monomer consisting of three distinct domains arranged along a curved 'spinal' alpha-helix. The N-terminal catalytic domain specifically recognizes the glutamate moiety of the substrate. The second domain is the NADPH-binding domain, and the third C-terminal domain is responsible for dimerization.</text>
</comment>
<evidence type="ECO:0000313" key="13">
    <source>
        <dbReference type="EMBL" id="GAA4383944.1"/>
    </source>
</evidence>
<feature type="binding site" evidence="8">
    <location>
        <begin position="145"/>
        <end position="147"/>
    </location>
    <ligand>
        <name>substrate</name>
    </ligand>
</feature>
<feature type="domain" description="Quinate/shikimate 5-dehydrogenase/glutamyl-tRNA reductase" evidence="11">
    <location>
        <begin position="203"/>
        <end position="334"/>
    </location>
</feature>
<evidence type="ECO:0000259" key="10">
    <source>
        <dbReference type="Pfam" id="PF00745"/>
    </source>
</evidence>
<comment type="caution">
    <text evidence="13">The sequence shown here is derived from an EMBL/GenBank/DDBJ whole genome shotgun (WGS) entry which is preliminary data.</text>
</comment>
<accession>A0ABP8J2Y9</accession>
<feature type="binding site" evidence="8">
    <location>
        <position position="151"/>
    </location>
    <ligand>
        <name>substrate</name>
    </ligand>
</feature>
<sequence length="455" mass="49622">MADPAPPTNSVGGAGLPSALTLDFNFFCPMHQPFKAVSLTHKHAPLAVRELLSLDEAACRRLLGVLHNELGLQDVLVLSTCNRTEVYYSAPHDCRDAIVAALCRVQGLEANPQFPGFFQSLPTAAAAAEHLFEVAMGLDAQIVGDQQISNQVKRAYQWAVDEQAAGPFLHRLLHTVFFAHKRVEQETSFRDGAASTSYATLELVTRLTAHLPAPRVLVVGTGEIGADTCRHFGASRHFPHVTVCNRTREAAEVIAAECGLQVLDFADLAQGLQDADVIISTVATSKPLITESLVADLDILSYKFLVDLSMPRSIEPAVENVPGLLLYTLDEVQTTTSATLERRLAAVPQVRAIIADCLAELRTWSDEMLVSPTIQKLKNALEQLRQEEVSRHCKNLSAEELGRVEELTRSMVQKMLKKPVLQLKAACQRGEPGPLVEVLAALFDLESQPVTASGW</sequence>
<feature type="active site" description="Nucleophile" evidence="8">
    <location>
        <position position="81"/>
    </location>
</feature>
<protein>
    <recommendedName>
        <fullName evidence="3 8">Glutamyl-tRNA reductase</fullName>
        <shortName evidence="8">GluTR</shortName>
        <ecNumber evidence="3 8">1.2.1.70</ecNumber>
    </recommendedName>
</protein>
<dbReference type="Proteomes" id="UP001500454">
    <property type="component" value="Unassembled WGS sequence"/>
</dbReference>
<feature type="site" description="Important for activity" evidence="8">
    <location>
        <position position="130"/>
    </location>
</feature>
<comment type="similarity">
    <text evidence="2 8 9">Belongs to the glutamyl-tRNA reductase family.</text>
</comment>
<gene>
    <name evidence="13" type="primary">hemA_2</name>
    <name evidence="8" type="synonym">hemA</name>
    <name evidence="13" type="ORF">GCM10023186_25620</name>
</gene>
<keyword evidence="5 8" id="KW-0560">Oxidoreductase</keyword>
<evidence type="ECO:0000256" key="4">
    <source>
        <dbReference type="ARBA" id="ARBA00022857"/>
    </source>
</evidence>
<dbReference type="InterPro" id="IPR036291">
    <property type="entry name" value="NAD(P)-bd_dom_sf"/>
</dbReference>
<evidence type="ECO:0000259" key="12">
    <source>
        <dbReference type="Pfam" id="PF05201"/>
    </source>
</evidence>
<comment type="catalytic activity">
    <reaction evidence="7 8 9">
        <text>(S)-4-amino-5-oxopentanoate + tRNA(Glu) + NADP(+) = L-glutamyl-tRNA(Glu) + NADPH + H(+)</text>
        <dbReference type="Rhea" id="RHEA:12344"/>
        <dbReference type="Rhea" id="RHEA-COMP:9663"/>
        <dbReference type="Rhea" id="RHEA-COMP:9680"/>
        <dbReference type="ChEBI" id="CHEBI:15378"/>
        <dbReference type="ChEBI" id="CHEBI:57501"/>
        <dbReference type="ChEBI" id="CHEBI:57783"/>
        <dbReference type="ChEBI" id="CHEBI:58349"/>
        <dbReference type="ChEBI" id="CHEBI:78442"/>
        <dbReference type="ChEBI" id="CHEBI:78520"/>
        <dbReference type="EC" id="1.2.1.70"/>
    </reaction>
</comment>
<dbReference type="NCBIfam" id="TIGR01035">
    <property type="entry name" value="hemA"/>
    <property type="match status" value="1"/>
</dbReference>
<dbReference type="EMBL" id="BAABHA010000008">
    <property type="protein sequence ID" value="GAA4383944.1"/>
    <property type="molecule type" value="Genomic_DNA"/>
</dbReference>
<dbReference type="InterPro" id="IPR036453">
    <property type="entry name" value="GluRdtase_dimer_dom_sf"/>
</dbReference>
<dbReference type="InterPro" id="IPR036343">
    <property type="entry name" value="GluRdtase_N_sf"/>
</dbReference>
<comment type="caution">
    <text evidence="8">Lacks conserved residue(s) required for the propagation of feature annotation.</text>
</comment>
<dbReference type="Pfam" id="PF00745">
    <property type="entry name" value="GlutR_dimer"/>
    <property type="match status" value="1"/>
</dbReference>
<dbReference type="SUPFAM" id="SSF51735">
    <property type="entry name" value="NAD(P)-binding Rossmann-fold domains"/>
    <property type="match status" value="1"/>
</dbReference>
<dbReference type="EC" id="1.2.1.70" evidence="3 8"/>
<evidence type="ECO:0000256" key="6">
    <source>
        <dbReference type="ARBA" id="ARBA00023244"/>
    </source>
</evidence>
<feature type="domain" description="Tetrapyrrole biosynthesis glutamyl-tRNA reductase dimerisation" evidence="10">
    <location>
        <begin position="349"/>
        <end position="445"/>
    </location>
</feature>
<dbReference type="Pfam" id="PF01488">
    <property type="entry name" value="Shikimate_DH"/>
    <property type="match status" value="1"/>
</dbReference>
<name>A0ABP8J2Y9_9BACT</name>
<feature type="binding site" evidence="8">
    <location>
        <begin position="80"/>
        <end position="83"/>
    </location>
    <ligand>
        <name>substrate</name>
    </ligand>
</feature>
<evidence type="ECO:0000256" key="5">
    <source>
        <dbReference type="ARBA" id="ARBA00023002"/>
    </source>
</evidence>
<reference evidence="14" key="1">
    <citation type="journal article" date="2019" name="Int. J. Syst. Evol. Microbiol.">
        <title>The Global Catalogue of Microorganisms (GCM) 10K type strain sequencing project: providing services to taxonomists for standard genome sequencing and annotation.</title>
        <authorList>
            <consortium name="The Broad Institute Genomics Platform"/>
            <consortium name="The Broad Institute Genome Sequencing Center for Infectious Disease"/>
            <person name="Wu L."/>
            <person name="Ma J."/>
        </authorList>
    </citation>
    <scope>NUCLEOTIDE SEQUENCE [LARGE SCALE GENOMIC DNA]</scope>
    <source>
        <strain evidence="14">JCM 17924</strain>
    </source>
</reference>
<feature type="binding site" evidence="8">
    <location>
        <begin position="220"/>
        <end position="225"/>
    </location>
    <ligand>
        <name>NADP(+)</name>
        <dbReference type="ChEBI" id="CHEBI:58349"/>
    </ligand>
</feature>
<dbReference type="Pfam" id="PF05201">
    <property type="entry name" value="GlutR_N"/>
    <property type="match status" value="1"/>
</dbReference>
<evidence type="ECO:0000313" key="14">
    <source>
        <dbReference type="Proteomes" id="UP001500454"/>
    </source>
</evidence>
<proteinExistence type="inferred from homology"/>
<dbReference type="InterPro" id="IPR006151">
    <property type="entry name" value="Shikm_DH/Glu-tRNA_Rdtase"/>
</dbReference>
<organism evidence="13 14">
    <name type="scientific">Hymenobacter koreensis</name>
    <dbReference type="NCBI Taxonomy" id="1084523"/>
    <lineage>
        <taxon>Bacteria</taxon>
        <taxon>Pseudomonadati</taxon>
        <taxon>Bacteroidota</taxon>
        <taxon>Cytophagia</taxon>
        <taxon>Cytophagales</taxon>
        <taxon>Hymenobacteraceae</taxon>
        <taxon>Hymenobacter</taxon>
    </lineage>
</organism>
<evidence type="ECO:0000256" key="1">
    <source>
        <dbReference type="ARBA" id="ARBA00005059"/>
    </source>
</evidence>
<dbReference type="InterPro" id="IPR000343">
    <property type="entry name" value="4pyrrol_synth_GluRdtase"/>
</dbReference>